<accession>A7NPR3</accession>
<dbReference type="HOGENOM" id="CLU_979632_0_0_0"/>
<dbReference type="STRING" id="383372.Rcas_3509"/>
<dbReference type="RefSeq" id="WP_012121982.1">
    <property type="nucleotide sequence ID" value="NC_009767.1"/>
</dbReference>
<sequence length="284" mass="31777">MGSSDQFVGDWLVSEYVYSSDGQAIGIVRQRRTLQLLTEGRIRVFQQCDPGPTFHTHPMADFAGEWVFDLSIDGRLRRYLGPDVIGHGETWGDGLLIGRGCWPRFGKLFRSFSLFVTPERQLTGGRFFVGPAPIACIVGVAIPTAAQSDWPVLPDRPAETIATDWYGQTQHLSPDGAVMATMPLTRRYCLPYITETTPAGDMTLRFDSEGRTAQISGDGSGFVWRIGALMEGEIFAAPEQSMHFVEICDGATETINGWRQYYRAGRLERVETFRLYVHRHSACR</sequence>
<name>A7NPR3_ROSCS</name>
<dbReference type="Proteomes" id="UP000000263">
    <property type="component" value="Chromosome"/>
</dbReference>
<reference evidence="1 2" key="1">
    <citation type="submission" date="2007-08" db="EMBL/GenBank/DDBJ databases">
        <title>Complete sequence of Roseiflexus castenholzii DSM 13941.</title>
        <authorList>
            <consortium name="US DOE Joint Genome Institute"/>
            <person name="Copeland A."/>
            <person name="Lucas S."/>
            <person name="Lapidus A."/>
            <person name="Barry K."/>
            <person name="Glavina del Rio T."/>
            <person name="Dalin E."/>
            <person name="Tice H."/>
            <person name="Pitluck S."/>
            <person name="Thompson L.S."/>
            <person name="Brettin T."/>
            <person name="Bruce D."/>
            <person name="Detter J.C."/>
            <person name="Han C."/>
            <person name="Tapia R."/>
            <person name="Schmutz J."/>
            <person name="Larimer F."/>
            <person name="Land M."/>
            <person name="Hauser L."/>
            <person name="Kyrpides N."/>
            <person name="Mikhailova N."/>
            <person name="Bryant D.A."/>
            <person name="Hanada S."/>
            <person name="Tsukatani Y."/>
            <person name="Richardson P."/>
        </authorList>
    </citation>
    <scope>NUCLEOTIDE SEQUENCE [LARGE SCALE GENOMIC DNA]</scope>
    <source>
        <strain evidence="2">DSM 13941 / HLO8</strain>
    </source>
</reference>
<dbReference type="KEGG" id="rca:Rcas_3509"/>
<proteinExistence type="predicted"/>
<evidence type="ECO:0000313" key="1">
    <source>
        <dbReference type="EMBL" id="ABU59559.1"/>
    </source>
</evidence>
<dbReference type="EMBL" id="CP000804">
    <property type="protein sequence ID" value="ABU59559.1"/>
    <property type="molecule type" value="Genomic_DNA"/>
</dbReference>
<dbReference type="OrthoDB" id="2573519at2"/>
<protein>
    <submittedName>
        <fullName evidence="1">Uncharacterized protein</fullName>
    </submittedName>
</protein>
<keyword evidence="2" id="KW-1185">Reference proteome</keyword>
<dbReference type="AlphaFoldDB" id="A7NPR3"/>
<gene>
    <name evidence="1" type="ordered locus">Rcas_3509</name>
</gene>
<evidence type="ECO:0000313" key="2">
    <source>
        <dbReference type="Proteomes" id="UP000000263"/>
    </source>
</evidence>
<organism evidence="1 2">
    <name type="scientific">Roseiflexus castenholzii (strain DSM 13941 / HLO8)</name>
    <dbReference type="NCBI Taxonomy" id="383372"/>
    <lineage>
        <taxon>Bacteria</taxon>
        <taxon>Bacillati</taxon>
        <taxon>Chloroflexota</taxon>
        <taxon>Chloroflexia</taxon>
        <taxon>Chloroflexales</taxon>
        <taxon>Roseiflexineae</taxon>
        <taxon>Roseiflexaceae</taxon>
        <taxon>Roseiflexus</taxon>
    </lineage>
</organism>